<dbReference type="InterPro" id="IPR001405">
    <property type="entry name" value="UPF0758"/>
</dbReference>
<dbReference type="InterPro" id="IPR025657">
    <property type="entry name" value="RadC_JAB"/>
</dbReference>
<evidence type="ECO:0000256" key="1">
    <source>
        <dbReference type="ARBA" id="ARBA00022670"/>
    </source>
</evidence>
<evidence type="ECO:0000256" key="4">
    <source>
        <dbReference type="ARBA" id="ARBA00022833"/>
    </source>
</evidence>
<evidence type="ECO:0000313" key="7">
    <source>
        <dbReference type="EMBL" id="SDT17620.1"/>
    </source>
</evidence>
<name>A0A1H1Y829_9GAMM</name>
<feature type="domain" description="MPN" evidence="6">
    <location>
        <begin position="90"/>
        <end position="212"/>
    </location>
</feature>
<dbReference type="GO" id="GO:0046872">
    <property type="term" value="F:metal ion binding"/>
    <property type="evidence" value="ECO:0007669"/>
    <property type="project" value="UniProtKB-KW"/>
</dbReference>
<keyword evidence="5" id="KW-0482">Metalloprotease</keyword>
<dbReference type="Pfam" id="PF04002">
    <property type="entry name" value="RadC"/>
    <property type="match status" value="1"/>
</dbReference>
<protein>
    <submittedName>
        <fullName evidence="7">RadC-like JAB domain-containing protein</fullName>
    </submittedName>
</protein>
<dbReference type="STRING" id="797277.SAMN05216198_3891"/>
<keyword evidence="4" id="KW-0862">Zinc</keyword>
<proteinExistence type="predicted"/>
<evidence type="ECO:0000259" key="6">
    <source>
        <dbReference type="PROSITE" id="PS50249"/>
    </source>
</evidence>
<dbReference type="EMBL" id="LT629748">
    <property type="protein sequence ID" value="SDT17620.1"/>
    <property type="molecule type" value="Genomic_DNA"/>
</dbReference>
<dbReference type="AlphaFoldDB" id="A0A1H1Y829"/>
<dbReference type="RefSeq" id="WP_090276065.1">
    <property type="nucleotide sequence ID" value="NZ_LT629748.1"/>
</dbReference>
<evidence type="ECO:0000256" key="2">
    <source>
        <dbReference type="ARBA" id="ARBA00022723"/>
    </source>
</evidence>
<keyword evidence="1" id="KW-0645">Protease</keyword>
<dbReference type="PANTHER" id="PTHR30471">
    <property type="entry name" value="DNA REPAIR PROTEIN RADC"/>
    <property type="match status" value="1"/>
</dbReference>
<organism evidence="7 8">
    <name type="scientific">Halopseudomonas litoralis</name>
    <dbReference type="NCBI Taxonomy" id="797277"/>
    <lineage>
        <taxon>Bacteria</taxon>
        <taxon>Pseudomonadati</taxon>
        <taxon>Pseudomonadota</taxon>
        <taxon>Gammaproteobacteria</taxon>
        <taxon>Pseudomonadales</taxon>
        <taxon>Pseudomonadaceae</taxon>
        <taxon>Halopseudomonas</taxon>
    </lineage>
</organism>
<evidence type="ECO:0000313" key="8">
    <source>
        <dbReference type="Proteomes" id="UP000243426"/>
    </source>
</evidence>
<accession>A0A1H1Y829</accession>
<evidence type="ECO:0000256" key="3">
    <source>
        <dbReference type="ARBA" id="ARBA00022801"/>
    </source>
</evidence>
<dbReference type="Proteomes" id="UP000243426">
    <property type="component" value="Chromosome I"/>
</dbReference>
<gene>
    <name evidence="7" type="ORF">SAMN05216198_3891</name>
</gene>
<keyword evidence="2" id="KW-0479">Metal-binding</keyword>
<dbReference type="OrthoDB" id="9804482at2"/>
<keyword evidence="8" id="KW-1185">Reference proteome</keyword>
<keyword evidence="3" id="KW-0378">Hydrolase</keyword>
<dbReference type="GO" id="GO:0008237">
    <property type="term" value="F:metallopeptidase activity"/>
    <property type="evidence" value="ECO:0007669"/>
    <property type="project" value="UniProtKB-KW"/>
</dbReference>
<dbReference type="GO" id="GO:0006508">
    <property type="term" value="P:proteolysis"/>
    <property type="evidence" value="ECO:0007669"/>
    <property type="project" value="UniProtKB-KW"/>
</dbReference>
<dbReference type="InterPro" id="IPR037518">
    <property type="entry name" value="MPN"/>
</dbReference>
<dbReference type="PANTHER" id="PTHR30471:SF3">
    <property type="entry name" value="UPF0758 PROTEIN YEES-RELATED"/>
    <property type="match status" value="1"/>
</dbReference>
<dbReference type="Gene3D" id="3.40.140.10">
    <property type="entry name" value="Cytidine Deaminase, domain 2"/>
    <property type="match status" value="1"/>
</dbReference>
<evidence type="ECO:0000256" key="5">
    <source>
        <dbReference type="ARBA" id="ARBA00023049"/>
    </source>
</evidence>
<dbReference type="PROSITE" id="PS50249">
    <property type="entry name" value="MPN"/>
    <property type="match status" value="1"/>
</dbReference>
<sequence length="212" mass="23278">MNLLEMLTNGLDLWPYGDLPYATQDVDGEVWFSGSLPIATNNGLGTYWNASGLRVCSSPYYQSDGPNADDYATAVITRNQWTRERNRKKGKTRPAITPSYDFTLKIQSEHITLGVILLDSQHGVLGFKRLFDGNILSASFYRREVVKAALNASASAVITTHYLSNSDLEPDGTDKALIKGLKTALEAVHVQLLDHLVIGGGESVSFEERGLL</sequence>
<reference evidence="8" key="1">
    <citation type="submission" date="2016-10" db="EMBL/GenBank/DDBJ databases">
        <authorList>
            <person name="Varghese N."/>
            <person name="Submissions S."/>
        </authorList>
    </citation>
    <scope>NUCLEOTIDE SEQUENCE [LARGE SCALE GENOMIC DNA]</scope>
    <source>
        <strain evidence="8">2SM5</strain>
    </source>
</reference>